<keyword evidence="3" id="KW-1185">Reference proteome</keyword>
<feature type="transmembrane region" description="Helical" evidence="1">
    <location>
        <begin position="37"/>
        <end position="58"/>
    </location>
</feature>
<gene>
    <name evidence="2" type="ORF">L0C25_18570</name>
</gene>
<organism evidence="2 3">
    <name type="scientific">Solicola gregarius</name>
    <dbReference type="NCBI Taxonomy" id="2908642"/>
    <lineage>
        <taxon>Bacteria</taxon>
        <taxon>Bacillati</taxon>
        <taxon>Actinomycetota</taxon>
        <taxon>Actinomycetes</taxon>
        <taxon>Propionibacteriales</taxon>
        <taxon>Nocardioidaceae</taxon>
        <taxon>Solicola</taxon>
    </lineage>
</organism>
<evidence type="ECO:0000313" key="2">
    <source>
        <dbReference type="EMBL" id="UYM04517.1"/>
    </source>
</evidence>
<feature type="transmembrane region" description="Helical" evidence="1">
    <location>
        <begin position="78"/>
        <end position="105"/>
    </location>
</feature>
<sequence>MPDPQVPPIGVSALIRFAGEIGMLAALAYVGAVLADGVLAVASAVVLPVAAATAWGAFVGPRANRRWPDPARLLLELVLFGAACAGLVVSGAWPWAVALAVAYALGLPHRRAEAKGHNSRAS</sequence>
<reference evidence="2" key="1">
    <citation type="submission" date="2022-01" db="EMBL/GenBank/DDBJ databases">
        <title>Nocardioidaceae gen. sp. A5X3R13.</title>
        <authorList>
            <person name="Lopez Marin M.A."/>
            <person name="Uhlik O."/>
        </authorList>
    </citation>
    <scope>NUCLEOTIDE SEQUENCE</scope>
    <source>
        <strain evidence="2">A5X3R13</strain>
    </source>
</reference>
<dbReference type="Pfam" id="PF10823">
    <property type="entry name" value="DUF2568"/>
    <property type="match status" value="1"/>
</dbReference>
<accession>A0AA46TGS5</accession>
<feature type="transmembrane region" description="Helical" evidence="1">
    <location>
        <begin position="6"/>
        <end position="30"/>
    </location>
</feature>
<keyword evidence="1" id="KW-1133">Transmembrane helix</keyword>
<keyword evidence="1" id="KW-0472">Membrane</keyword>
<name>A0AA46TGS5_9ACTN</name>
<dbReference type="Proteomes" id="UP001164390">
    <property type="component" value="Chromosome"/>
</dbReference>
<proteinExistence type="predicted"/>
<dbReference type="EMBL" id="CP094970">
    <property type="protein sequence ID" value="UYM04517.1"/>
    <property type="molecule type" value="Genomic_DNA"/>
</dbReference>
<dbReference type="KEGG" id="sgrg:L0C25_18570"/>
<dbReference type="AlphaFoldDB" id="A0AA46TGS5"/>
<evidence type="ECO:0000256" key="1">
    <source>
        <dbReference type="SAM" id="Phobius"/>
    </source>
</evidence>
<dbReference type="RefSeq" id="WP_271633248.1">
    <property type="nucleotide sequence ID" value="NZ_CP094970.1"/>
</dbReference>
<dbReference type="InterPro" id="IPR021214">
    <property type="entry name" value="DUF2568"/>
</dbReference>
<protein>
    <submittedName>
        <fullName evidence="2">YrdB family protein</fullName>
    </submittedName>
</protein>
<evidence type="ECO:0000313" key="3">
    <source>
        <dbReference type="Proteomes" id="UP001164390"/>
    </source>
</evidence>
<keyword evidence="1" id="KW-0812">Transmembrane</keyword>